<dbReference type="EMBL" id="CAJFDH010000003">
    <property type="protein sequence ID" value="CAD5216745.1"/>
    <property type="molecule type" value="Genomic_DNA"/>
</dbReference>
<sequence>MIVDRARTACGEPFFPLLNERIALQWFLVRNGVGEGEREDETEKSKRDALVRFGLEGLLLVFLSFISSGLASPSRFRLFPCEFLSHKFPGRVIHVK</sequence>
<keyword evidence="1" id="KW-0472">Membrane</keyword>
<name>A0A811KM98_9BILA</name>
<reference evidence="2" key="1">
    <citation type="submission" date="2020-09" db="EMBL/GenBank/DDBJ databases">
        <authorList>
            <person name="Kikuchi T."/>
        </authorList>
    </citation>
    <scope>NUCLEOTIDE SEQUENCE</scope>
    <source>
        <strain evidence="2">SH1</strain>
    </source>
</reference>
<proteinExistence type="predicted"/>
<organism evidence="2 3">
    <name type="scientific">Bursaphelenchus okinawaensis</name>
    <dbReference type="NCBI Taxonomy" id="465554"/>
    <lineage>
        <taxon>Eukaryota</taxon>
        <taxon>Metazoa</taxon>
        <taxon>Ecdysozoa</taxon>
        <taxon>Nematoda</taxon>
        <taxon>Chromadorea</taxon>
        <taxon>Rhabditida</taxon>
        <taxon>Tylenchina</taxon>
        <taxon>Tylenchomorpha</taxon>
        <taxon>Aphelenchoidea</taxon>
        <taxon>Aphelenchoididae</taxon>
        <taxon>Bursaphelenchus</taxon>
    </lineage>
</organism>
<evidence type="ECO:0000256" key="1">
    <source>
        <dbReference type="SAM" id="Phobius"/>
    </source>
</evidence>
<dbReference type="EMBL" id="CAJFCW020000003">
    <property type="protein sequence ID" value="CAG9106542.1"/>
    <property type="molecule type" value="Genomic_DNA"/>
</dbReference>
<keyword evidence="1" id="KW-1133">Transmembrane helix</keyword>
<evidence type="ECO:0000313" key="3">
    <source>
        <dbReference type="Proteomes" id="UP000614601"/>
    </source>
</evidence>
<dbReference type="Proteomes" id="UP000783686">
    <property type="component" value="Unassembled WGS sequence"/>
</dbReference>
<comment type="caution">
    <text evidence="2">The sequence shown here is derived from an EMBL/GenBank/DDBJ whole genome shotgun (WGS) entry which is preliminary data.</text>
</comment>
<keyword evidence="3" id="KW-1185">Reference proteome</keyword>
<gene>
    <name evidence="2" type="ORF">BOKJ2_LOCUS6741</name>
</gene>
<keyword evidence="1" id="KW-0812">Transmembrane</keyword>
<dbReference type="Proteomes" id="UP000614601">
    <property type="component" value="Unassembled WGS sequence"/>
</dbReference>
<feature type="transmembrane region" description="Helical" evidence="1">
    <location>
        <begin position="53"/>
        <end position="71"/>
    </location>
</feature>
<accession>A0A811KM98</accession>
<evidence type="ECO:0000313" key="2">
    <source>
        <dbReference type="EMBL" id="CAD5216745.1"/>
    </source>
</evidence>
<protein>
    <submittedName>
        <fullName evidence="2">Uncharacterized protein</fullName>
    </submittedName>
</protein>
<dbReference type="AlphaFoldDB" id="A0A811KM98"/>